<keyword evidence="1" id="KW-0175">Coiled coil</keyword>
<dbReference type="EMBL" id="JAUQTA010000001">
    <property type="protein sequence ID" value="MDO7868151.1"/>
    <property type="molecule type" value="Genomic_DNA"/>
</dbReference>
<dbReference type="RefSeq" id="WP_305027526.1">
    <property type="nucleotide sequence ID" value="NZ_JAUQTA010000001.1"/>
</dbReference>
<evidence type="ECO:0000313" key="2">
    <source>
        <dbReference type="EMBL" id="MDO7868151.1"/>
    </source>
</evidence>
<evidence type="ECO:0008006" key="4">
    <source>
        <dbReference type="Google" id="ProtNLM"/>
    </source>
</evidence>
<gene>
    <name evidence="2" type="ORF">Q5722_07190</name>
</gene>
<reference evidence="2 3" key="1">
    <citation type="submission" date="2023-07" db="EMBL/GenBank/DDBJ databases">
        <title>Nocardioides sp. nov WY-20 isolated from soil.</title>
        <authorList>
            <person name="Liu B."/>
            <person name="Wan Y."/>
        </authorList>
    </citation>
    <scope>NUCLEOTIDE SEQUENCE [LARGE SCALE GENOMIC DNA]</scope>
    <source>
        <strain evidence="2 3">WY-20</strain>
    </source>
</reference>
<keyword evidence="3" id="KW-1185">Reference proteome</keyword>
<organism evidence="2 3">
    <name type="scientific">Nocardioides jiangxiensis</name>
    <dbReference type="NCBI Taxonomy" id="3064524"/>
    <lineage>
        <taxon>Bacteria</taxon>
        <taxon>Bacillati</taxon>
        <taxon>Actinomycetota</taxon>
        <taxon>Actinomycetes</taxon>
        <taxon>Propionibacteriales</taxon>
        <taxon>Nocardioidaceae</taxon>
        <taxon>Nocardioides</taxon>
    </lineage>
</organism>
<evidence type="ECO:0000256" key="1">
    <source>
        <dbReference type="SAM" id="Coils"/>
    </source>
</evidence>
<comment type="caution">
    <text evidence="2">The sequence shown here is derived from an EMBL/GenBank/DDBJ whole genome shotgun (WGS) entry which is preliminary data.</text>
</comment>
<proteinExistence type="predicted"/>
<accession>A0ABT9AZX5</accession>
<dbReference type="Proteomes" id="UP001233314">
    <property type="component" value="Unassembled WGS sequence"/>
</dbReference>
<sequence length="683" mass="75579">MNLNVRHLRLRAHTGQGVYGADIPFKPGLMVVRAENSRGKSTAVQSILFALGLERMITTRPTSAVTSAMRDRLIYDADSKAETEVLSSRVIVEIEGASGNAACVTRWVADDTLSPNLVRVHEGPLSELTSDTPFVDYYVGRSGGASSERGFHVWLAEFIGWDMPELPAREGRTSQLYMEQVFPLLFVEQRRGWGGIQAQMPVFSGVTEVRKRAVEFLLSLDVGRQDLTRQRLRAEEAELVASWQVATQAFARSLDGTGMRLDGVPSRLPSAWPTEDRQATVSEASGGEEWVPLDAALAACVAELAALENANVEQVADDSAAENERAAQISGRIIEALDESRRIRAIDLALREDILRDEAEVRTVEHRLAALREDLRQHQDVVTLQKLGSTISEQMSSDCPVCHQHLPSTLLPGDVPTMTPSDSVDYIKKQILLFESMLGDSSSAVEAKRERWISVRSRSDDLALTVQALRDDLLGRSGGPSAATVARVVQLRDREKRLRATAERLAEFQIRLETLAARAVEVRAALRAVPSDDLSDEDRKKLRALQRSFVDQLKAYDFGSFSNEMIVVSEDDYLPRRDNFDLQADISASDSVRVIWAYLLGLLEVGEQFSTNHPGFLVFDEPKQQSAKDFSFAALLRRAAGGTAGRQVVFATSEPLETLRPMLEGLSHTLHVVDGYLLQRVSE</sequence>
<feature type="coiled-coil region" evidence="1">
    <location>
        <begin position="354"/>
        <end position="381"/>
    </location>
</feature>
<protein>
    <recommendedName>
        <fullName evidence="4">Rad50/SbcC-type AAA domain-containing protein</fullName>
    </recommendedName>
</protein>
<name>A0ABT9AZX5_9ACTN</name>
<evidence type="ECO:0000313" key="3">
    <source>
        <dbReference type="Proteomes" id="UP001233314"/>
    </source>
</evidence>